<comment type="caution">
    <text evidence="1">The sequence shown here is derived from an EMBL/GenBank/DDBJ whole genome shotgun (WGS) entry which is preliminary data.</text>
</comment>
<proteinExistence type="predicted"/>
<evidence type="ECO:0008006" key="3">
    <source>
        <dbReference type="Google" id="ProtNLM"/>
    </source>
</evidence>
<dbReference type="EMBL" id="MWUE01000015">
    <property type="protein sequence ID" value="OQP33907.1"/>
    <property type="molecule type" value="Genomic_DNA"/>
</dbReference>
<dbReference type="RefSeq" id="WP_081138958.1">
    <property type="nucleotide sequence ID" value="NZ_MWUE01000015.1"/>
</dbReference>
<name>A0A1V9DJ69_9GAMM</name>
<dbReference type="AlphaFoldDB" id="A0A1V9DJ69"/>
<gene>
    <name evidence="1" type="ORF">B2J69_10020</name>
</gene>
<evidence type="ECO:0000313" key="1">
    <source>
        <dbReference type="EMBL" id="OQP33907.1"/>
    </source>
</evidence>
<sequence>MGKHYTTVEIRAIREMGQTMTAAEIGKRLGRSPSSIYCAASAYGISLNTGCRKHHTMEQVREVVRLRRSGMTFKQVSEATGVALSSCMYLFRTHA</sequence>
<organism evidence="1 2">
    <name type="scientific">Pantoea latae</name>
    <dbReference type="NCBI Taxonomy" id="1964541"/>
    <lineage>
        <taxon>Bacteria</taxon>
        <taxon>Pseudomonadati</taxon>
        <taxon>Pseudomonadota</taxon>
        <taxon>Gammaproteobacteria</taxon>
        <taxon>Enterobacterales</taxon>
        <taxon>Erwiniaceae</taxon>
        <taxon>Pantoea</taxon>
    </lineage>
</organism>
<accession>A0A1V9DJ69</accession>
<evidence type="ECO:0000313" key="2">
    <source>
        <dbReference type="Proteomes" id="UP000192769"/>
    </source>
</evidence>
<keyword evidence="2" id="KW-1185">Reference proteome</keyword>
<protein>
    <recommendedName>
        <fullName evidence="3">Transposase IS30-like HTH domain-containing protein</fullName>
    </recommendedName>
</protein>
<dbReference type="Proteomes" id="UP000192769">
    <property type="component" value="Unassembled WGS sequence"/>
</dbReference>
<reference evidence="1 2" key="1">
    <citation type="submission" date="2017-02" db="EMBL/GenBank/DDBJ databases">
        <title>Whole genome shotgun sequence of Pantoea agglomerans strain AS1 isolated from a cycad, Zamia floridana in Central Florida, USA.</title>
        <authorList>
            <person name="Lata P."/>
            <person name="Govindarajan S."/>
            <person name="Qi F."/>
            <person name="Li J.-L."/>
            <person name="Maurya S.K."/>
            <person name="Sahoo M.K."/>
        </authorList>
    </citation>
    <scope>NUCLEOTIDE SEQUENCE [LARGE SCALE GENOMIC DNA]</scope>
    <source>
        <strain evidence="1 2">AS1</strain>
    </source>
</reference>